<sequence length="484" mass="52570">MFGTIRRSGFAPRKRFGIAIFAVLAAILPVASNLAAAEALSPQQQLAFDIYKELVEINTVTATGDTARAAKAMAARLRAAGFADTDVQVFSPAPHKGNLVARLRGTGARKPILLVAHLDVVPANPEDWTVDPFKLTEKDGYFYGRGSGDDKYMAAAFVNNLIRYKQEGYKPDRDIIVALETDEEILDRDGLGIQWLIKNHRDLIDAEFALNEGGGVGLKDGKPIRNSVQTSEKVSLTYQLDVKNKGGHSSVPTKDNAIYHLAEGLVRLSKFSFPLKLNETTRAYFERTAQFEGEQTAADMRAVLSDKPDAAAMSFVRLAANPVYNAQLRTTCVATMLQGGHAVNALPQLASAKVNCRIMPGEPVDEVKATLERVLADDQITVTQLDKPVLSAPSALHEEIMGSIEKLSQQFWPGAVVLPVMSAGATDGSYLRNAGIPTYGHSGLAGDIYDIRAHGKDERILVKSFYEGEDYLYRLVKMLSGGGS</sequence>
<dbReference type="AlphaFoldDB" id="A0A1M5LIH0"/>
<comment type="similarity">
    <text evidence="1">Belongs to the peptidase M20A family.</text>
</comment>
<dbReference type="SUPFAM" id="SSF53187">
    <property type="entry name" value="Zn-dependent exopeptidases"/>
    <property type="match status" value="1"/>
</dbReference>
<evidence type="ECO:0000256" key="3">
    <source>
        <dbReference type="ARBA" id="ARBA00022723"/>
    </source>
</evidence>
<dbReference type="NCBIfam" id="NF006596">
    <property type="entry name" value="PRK09133.1"/>
    <property type="match status" value="1"/>
</dbReference>
<feature type="domain" description="Peptidase M20 dimerisation" evidence="7">
    <location>
        <begin position="231"/>
        <end position="378"/>
    </location>
</feature>
<dbReference type="GO" id="GO:0006508">
    <property type="term" value="P:proteolysis"/>
    <property type="evidence" value="ECO:0007669"/>
    <property type="project" value="UniProtKB-KW"/>
</dbReference>
<dbReference type="InterPro" id="IPR036264">
    <property type="entry name" value="Bact_exopeptidase_dim_dom"/>
</dbReference>
<keyword evidence="3" id="KW-0479">Metal-binding</keyword>
<feature type="chain" id="PRO_5012702844" evidence="6">
    <location>
        <begin position="36"/>
        <end position="484"/>
    </location>
</feature>
<evidence type="ECO:0000313" key="8">
    <source>
        <dbReference type="EMBL" id="SHG64479.1"/>
    </source>
</evidence>
<evidence type="ECO:0000259" key="7">
    <source>
        <dbReference type="Pfam" id="PF07687"/>
    </source>
</evidence>
<dbReference type="InterPro" id="IPR047177">
    <property type="entry name" value="Pept_M20A"/>
</dbReference>
<feature type="signal peptide" evidence="6">
    <location>
        <begin position="1"/>
        <end position="35"/>
    </location>
</feature>
<organism evidence="8 9">
    <name type="scientific">Bradyrhizobium erythrophlei</name>
    <dbReference type="NCBI Taxonomy" id="1437360"/>
    <lineage>
        <taxon>Bacteria</taxon>
        <taxon>Pseudomonadati</taxon>
        <taxon>Pseudomonadota</taxon>
        <taxon>Alphaproteobacteria</taxon>
        <taxon>Hyphomicrobiales</taxon>
        <taxon>Nitrobacteraceae</taxon>
        <taxon>Bradyrhizobium</taxon>
    </lineage>
</organism>
<proteinExistence type="inferred from homology"/>
<evidence type="ECO:0000256" key="5">
    <source>
        <dbReference type="ARBA" id="ARBA00022833"/>
    </source>
</evidence>
<dbReference type="GO" id="GO:0008233">
    <property type="term" value="F:peptidase activity"/>
    <property type="evidence" value="ECO:0007669"/>
    <property type="project" value="UniProtKB-KW"/>
</dbReference>
<evidence type="ECO:0000256" key="4">
    <source>
        <dbReference type="ARBA" id="ARBA00022801"/>
    </source>
</evidence>
<dbReference type="InterPro" id="IPR001261">
    <property type="entry name" value="ArgE/DapE_CS"/>
</dbReference>
<dbReference type="PROSITE" id="PS00758">
    <property type="entry name" value="ARGE_DAPE_CPG2_1"/>
    <property type="match status" value="1"/>
</dbReference>
<dbReference type="Gene3D" id="1.10.150.900">
    <property type="match status" value="1"/>
</dbReference>
<protein>
    <submittedName>
        <fullName evidence="8">Acetylornithine deacetylase/Succinyl-diaminopimelate desuccinylase</fullName>
    </submittedName>
</protein>
<dbReference type="InterPro" id="IPR011650">
    <property type="entry name" value="Peptidase_M20_dimer"/>
</dbReference>
<dbReference type="Gene3D" id="3.40.630.10">
    <property type="entry name" value="Zn peptidases"/>
    <property type="match status" value="1"/>
</dbReference>
<evidence type="ECO:0000256" key="6">
    <source>
        <dbReference type="SAM" id="SignalP"/>
    </source>
</evidence>
<dbReference type="Pfam" id="PF07687">
    <property type="entry name" value="M20_dimer"/>
    <property type="match status" value="1"/>
</dbReference>
<keyword evidence="4" id="KW-0378">Hydrolase</keyword>
<dbReference type="GO" id="GO:0046872">
    <property type="term" value="F:metal ion binding"/>
    <property type="evidence" value="ECO:0007669"/>
    <property type="project" value="UniProtKB-KW"/>
</dbReference>
<dbReference type="Pfam" id="PF01546">
    <property type="entry name" value="Peptidase_M20"/>
    <property type="match status" value="1"/>
</dbReference>
<keyword evidence="6" id="KW-0732">Signal</keyword>
<keyword evidence="5" id="KW-0862">Zinc</keyword>
<evidence type="ECO:0000256" key="2">
    <source>
        <dbReference type="ARBA" id="ARBA00022670"/>
    </source>
</evidence>
<gene>
    <name evidence="8" type="ORF">SAMN05443248_2233</name>
</gene>
<dbReference type="PANTHER" id="PTHR45962">
    <property type="entry name" value="N-FATTY-ACYL-AMINO ACID SYNTHASE/HYDROLASE PM20D1"/>
    <property type="match status" value="1"/>
</dbReference>
<dbReference type="InterPro" id="IPR002933">
    <property type="entry name" value="Peptidase_M20"/>
</dbReference>
<dbReference type="RefSeq" id="WP_079607206.1">
    <property type="nucleotide sequence ID" value="NZ_LT670817.1"/>
</dbReference>
<dbReference type="Gene3D" id="3.30.70.360">
    <property type="match status" value="1"/>
</dbReference>
<evidence type="ECO:0000313" key="9">
    <source>
        <dbReference type="Proteomes" id="UP000189796"/>
    </source>
</evidence>
<keyword evidence="2" id="KW-0645">Protease</keyword>
<reference evidence="8 9" key="1">
    <citation type="submission" date="2016-11" db="EMBL/GenBank/DDBJ databases">
        <authorList>
            <person name="Jaros S."/>
            <person name="Januszkiewicz K."/>
            <person name="Wedrychowicz H."/>
        </authorList>
    </citation>
    <scope>NUCLEOTIDE SEQUENCE [LARGE SCALE GENOMIC DNA]</scope>
    <source>
        <strain evidence="8 9">GAS138</strain>
    </source>
</reference>
<dbReference type="Proteomes" id="UP000189796">
    <property type="component" value="Chromosome I"/>
</dbReference>
<name>A0A1M5LIH0_9BRAD</name>
<dbReference type="EMBL" id="LT670817">
    <property type="protein sequence ID" value="SHG64479.1"/>
    <property type="molecule type" value="Genomic_DNA"/>
</dbReference>
<dbReference type="SUPFAM" id="SSF55031">
    <property type="entry name" value="Bacterial exopeptidase dimerisation domain"/>
    <property type="match status" value="1"/>
</dbReference>
<dbReference type="OrthoDB" id="9809784at2"/>
<evidence type="ECO:0000256" key="1">
    <source>
        <dbReference type="ARBA" id="ARBA00006247"/>
    </source>
</evidence>
<accession>A0A1M5LIH0</accession>
<dbReference type="PANTHER" id="PTHR45962:SF1">
    <property type="entry name" value="N-FATTY-ACYL-AMINO ACID SYNTHASE_HYDROLASE PM20D1"/>
    <property type="match status" value="1"/>
</dbReference>